<dbReference type="OrthoDB" id="2535105at2759"/>
<dbReference type="InterPro" id="IPR045339">
    <property type="entry name" value="DUF6534"/>
</dbReference>
<comment type="caution">
    <text evidence="4">The sequence shown here is derived from an EMBL/GenBank/DDBJ whole genome shotgun (WGS) entry which is preliminary data.</text>
</comment>
<sequence length="303" mass="32857">MPWRGDTFDIKAGAKTAPADPRGGFSFRLVDTFQQVLILHVGYHYLILHFGDSYAPVTSLPWSVPTEALLLAISALLFNIFLTVRLWRLSRNIALSGIAAGLTMATAGLNVSFAIRGYGFDSLLCGLFAIKPHGIAALCSAIVTESVLSVAVAAHLYKARSGLRKHDDFLTKVIAFTVTTGMMTTPFNVAALITYVVLTKSLTVLLFNFLLAKLYAYAFITTLNIRKYLLDLAVKAYEPESLAMTQLMFNGIASTIPSPNPDVPRPIVNTTGLQTTTETTLSGSQTPLRPGPMRDMGFASTSR</sequence>
<keyword evidence="5" id="KW-1185">Reference proteome</keyword>
<dbReference type="PANTHER" id="PTHR40465">
    <property type="entry name" value="CHROMOSOME 1, WHOLE GENOME SHOTGUN SEQUENCE"/>
    <property type="match status" value="1"/>
</dbReference>
<feature type="transmembrane region" description="Helical" evidence="2">
    <location>
        <begin position="169"/>
        <end position="198"/>
    </location>
</feature>
<evidence type="ECO:0000259" key="3">
    <source>
        <dbReference type="Pfam" id="PF20152"/>
    </source>
</evidence>
<feature type="transmembrane region" description="Helical" evidence="2">
    <location>
        <begin position="94"/>
        <end position="115"/>
    </location>
</feature>
<keyword evidence="2" id="KW-0812">Transmembrane</keyword>
<dbReference type="STRING" id="1077348.A0A2G8S4A1"/>
<evidence type="ECO:0000313" key="5">
    <source>
        <dbReference type="Proteomes" id="UP000230002"/>
    </source>
</evidence>
<feature type="region of interest" description="Disordered" evidence="1">
    <location>
        <begin position="260"/>
        <end position="303"/>
    </location>
</feature>
<accession>A0A2G8S4A1</accession>
<proteinExistence type="predicted"/>
<keyword evidence="2" id="KW-1133">Transmembrane helix</keyword>
<dbReference type="EMBL" id="AYKW01000023">
    <property type="protein sequence ID" value="PIL28557.1"/>
    <property type="molecule type" value="Genomic_DNA"/>
</dbReference>
<feature type="transmembrane region" description="Helical" evidence="2">
    <location>
        <begin position="135"/>
        <end position="157"/>
    </location>
</feature>
<name>A0A2G8S4A1_9APHY</name>
<evidence type="ECO:0000313" key="4">
    <source>
        <dbReference type="EMBL" id="PIL28557.1"/>
    </source>
</evidence>
<dbReference type="AlphaFoldDB" id="A0A2G8S4A1"/>
<feature type="transmembrane region" description="Helical" evidence="2">
    <location>
        <begin position="68"/>
        <end position="87"/>
    </location>
</feature>
<evidence type="ECO:0000256" key="2">
    <source>
        <dbReference type="SAM" id="Phobius"/>
    </source>
</evidence>
<feature type="domain" description="DUF6534" evidence="3">
    <location>
        <begin position="142"/>
        <end position="228"/>
    </location>
</feature>
<protein>
    <recommendedName>
        <fullName evidence="3">DUF6534 domain-containing protein</fullName>
    </recommendedName>
</protein>
<dbReference type="Pfam" id="PF20152">
    <property type="entry name" value="DUF6534"/>
    <property type="match status" value="1"/>
</dbReference>
<reference evidence="4 5" key="1">
    <citation type="journal article" date="2015" name="Sci. Rep.">
        <title>Chromosome-level genome map provides insights into diverse defense mechanisms in the medicinal fungus Ganoderma sinense.</title>
        <authorList>
            <person name="Zhu Y."/>
            <person name="Xu J."/>
            <person name="Sun C."/>
            <person name="Zhou S."/>
            <person name="Xu H."/>
            <person name="Nelson D.R."/>
            <person name="Qian J."/>
            <person name="Song J."/>
            <person name="Luo H."/>
            <person name="Xiang L."/>
            <person name="Li Y."/>
            <person name="Xu Z."/>
            <person name="Ji A."/>
            <person name="Wang L."/>
            <person name="Lu S."/>
            <person name="Hayward A."/>
            <person name="Sun W."/>
            <person name="Li X."/>
            <person name="Schwartz D.C."/>
            <person name="Wang Y."/>
            <person name="Chen S."/>
        </authorList>
    </citation>
    <scope>NUCLEOTIDE SEQUENCE [LARGE SCALE GENOMIC DNA]</scope>
    <source>
        <strain evidence="4 5">ZZ0214-1</strain>
    </source>
</reference>
<keyword evidence="2" id="KW-0472">Membrane</keyword>
<feature type="transmembrane region" description="Helical" evidence="2">
    <location>
        <begin position="204"/>
        <end position="225"/>
    </location>
</feature>
<feature type="compositionally biased region" description="Low complexity" evidence="1">
    <location>
        <begin position="270"/>
        <end position="286"/>
    </location>
</feature>
<evidence type="ECO:0000256" key="1">
    <source>
        <dbReference type="SAM" id="MobiDB-lite"/>
    </source>
</evidence>
<gene>
    <name evidence="4" type="ORF">GSI_08598</name>
</gene>
<dbReference type="Proteomes" id="UP000230002">
    <property type="component" value="Unassembled WGS sequence"/>
</dbReference>
<dbReference type="PANTHER" id="PTHR40465:SF1">
    <property type="entry name" value="DUF6534 DOMAIN-CONTAINING PROTEIN"/>
    <property type="match status" value="1"/>
</dbReference>
<organism evidence="4 5">
    <name type="scientific">Ganoderma sinense ZZ0214-1</name>
    <dbReference type="NCBI Taxonomy" id="1077348"/>
    <lineage>
        <taxon>Eukaryota</taxon>
        <taxon>Fungi</taxon>
        <taxon>Dikarya</taxon>
        <taxon>Basidiomycota</taxon>
        <taxon>Agaricomycotina</taxon>
        <taxon>Agaricomycetes</taxon>
        <taxon>Polyporales</taxon>
        <taxon>Polyporaceae</taxon>
        <taxon>Ganoderma</taxon>
    </lineage>
</organism>